<dbReference type="EMBL" id="UHIP01000002">
    <property type="protein sequence ID" value="SUQ26751.1"/>
    <property type="molecule type" value="Genomic_DNA"/>
</dbReference>
<proteinExistence type="predicted"/>
<dbReference type="Pfam" id="PF00301">
    <property type="entry name" value="Rubredoxin"/>
    <property type="match status" value="1"/>
</dbReference>
<dbReference type="InterPro" id="IPR024935">
    <property type="entry name" value="Rubredoxin_dom"/>
</dbReference>
<keyword evidence="1" id="KW-0813">Transport</keyword>
<dbReference type="AlphaFoldDB" id="A0AAX2LUF0"/>
<dbReference type="EMBL" id="CP014034">
    <property type="protein sequence ID" value="AUV47383.1"/>
    <property type="molecule type" value="Genomic_DNA"/>
</dbReference>
<evidence type="ECO:0000259" key="5">
    <source>
        <dbReference type="PROSITE" id="PS50903"/>
    </source>
</evidence>
<protein>
    <submittedName>
        <fullName evidence="6 7">Rubredoxin</fullName>
    </submittedName>
</protein>
<name>A0AAX2LUF0_VIBFL</name>
<keyword evidence="8" id="KW-1185">Reference proteome</keyword>
<reference evidence="8" key="1">
    <citation type="submission" date="2015-12" db="EMBL/GenBank/DDBJ databases">
        <title>FDA dAtabase for Regulatory Grade micrObial Sequences (FDA-ARGOS): Supporting development and validation of Infectious Disease Dx tests.</title>
        <authorList>
            <person name="Hoffmann M."/>
            <person name="Allard M."/>
            <person name="Evans P."/>
            <person name="Brown E."/>
            <person name="Tallon L.J."/>
            <person name="Sadzewicz L."/>
            <person name="Sengamalay N."/>
            <person name="Ott S."/>
            <person name="Godinez A."/>
            <person name="Nagaraj S."/>
            <person name="Vyas G."/>
            <person name="Aluvathingal J."/>
            <person name="Nadendla S."/>
            <person name="Geyer C."/>
            <person name="Sichtig H."/>
        </authorList>
    </citation>
    <scope>NUCLEOTIDE SEQUENCE [LARGE SCALE GENOMIC DNA]</scope>
    <source>
        <strain evidence="8">ATCC 33809</strain>
    </source>
</reference>
<feature type="domain" description="Rubredoxin-like" evidence="5">
    <location>
        <begin position="2"/>
        <end position="45"/>
    </location>
</feature>
<evidence type="ECO:0000256" key="1">
    <source>
        <dbReference type="ARBA" id="ARBA00022448"/>
    </source>
</evidence>
<accession>A0AAX2LUF0</accession>
<keyword evidence="3" id="KW-0249">Electron transport</keyword>
<evidence type="ECO:0000313" key="8">
    <source>
        <dbReference type="Proteomes" id="UP000057088"/>
    </source>
</evidence>
<dbReference type="KEGG" id="vfl:AL536_22395"/>
<dbReference type="SUPFAM" id="SSF57802">
    <property type="entry name" value="Rubredoxin-like"/>
    <property type="match status" value="1"/>
</dbReference>
<dbReference type="GeneID" id="98912684"/>
<keyword evidence="4" id="KW-0408">Iron</keyword>
<evidence type="ECO:0000256" key="3">
    <source>
        <dbReference type="ARBA" id="ARBA00022982"/>
    </source>
</evidence>
<dbReference type="Proteomes" id="UP000057088">
    <property type="component" value="Chromosome 1"/>
</dbReference>
<dbReference type="RefSeq" id="WP_081094679.1">
    <property type="nucleotide sequence ID" value="NZ_CABLBX010000013.1"/>
</dbReference>
<dbReference type="PROSITE" id="PS50903">
    <property type="entry name" value="RUBREDOXIN_LIKE"/>
    <property type="match status" value="1"/>
</dbReference>
<evidence type="ECO:0000256" key="2">
    <source>
        <dbReference type="ARBA" id="ARBA00022723"/>
    </source>
</evidence>
<reference evidence="7 9" key="3">
    <citation type="submission" date="2018-06" db="EMBL/GenBank/DDBJ databases">
        <authorList>
            <consortium name="Pathogen Informatics"/>
            <person name="Doyle S."/>
        </authorList>
    </citation>
    <scope>NUCLEOTIDE SEQUENCE [LARGE SCALE GENOMIC DNA]</scope>
    <source>
        <strain evidence="7 9">NCTC11327</strain>
    </source>
</reference>
<evidence type="ECO:0000313" key="9">
    <source>
        <dbReference type="Proteomes" id="UP000254626"/>
    </source>
</evidence>
<evidence type="ECO:0000313" key="6">
    <source>
        <dbReference type="EMBL" id="AUV47383.1"/>
    </source>
</evidence>
<sequence length="47" mass="5449">MSSKYVCLVCGYVHDDSEHNQTFESLPDDYMCPECDEGKDVFEKIKL</sequence>
<dbReference type="Proteomes" id="UP000254626">
    <property type="component" value="Unassembled WGS sequence"/>
</dbReference>
<dbReference type="Gene3D" id="2.20.28.10">
    <property type="match status" value="1"/>
</dbReference>
<dbReference type="GO" id="GO:0005506">
    <property type="term" value="F:iron ion binding"/>
    <property type="evidence" value="ECO:0007669"/>
    <property type="project" value="InterPro"/>
</dbReference>
<dbReference type="InterPro" id="IPR024934">
    <property type="entry name" value="Rubredoxin-like_dom"/>
</dbReference>
<organism evidence="7 9">
    <name type="scientific">Vibrio fluvialis</name>
    <dbReference type="NCBI Taxonomy" id="676"/>
    <lineage>
        <taxon>Bacteria</taxon>
        <taxon>Pseudomonadati</taxon>
        <taxon>Pseudomonadota</taxon>
        <taxon>Gammaproteobacteria</taxon>
        <taxon>Vibrionales</taxon>
        <taxon>Vibrionaceae</taxon>
        <taxon>Vibrio</taxon>
    </lineage>
</organism>
<evidence type="ECO:0000256" key="4">
    <source>
        <dbReference type="ARBA" id="ARBA00023004"/>
    </source>
</evidence>
<evidence type="ECO:0000313" key="7">
    <source>
        <dbReference type="EMBL" id="SUQ26751.1"/>
    </source>
</evidence>
<keyword evidence="2" id="KW-0479">Metal-binding</keyword>
<gene>
    <name evidence="7" type="primary">norV_1</name>
    <name evidence="6" type="ORF">AL536_22395</name>
    <name evidence="7" type="ORF">NCTC11327_03614</name>
</gene>
<reference evidence="6" key="2">
    <citation type="submission" date="2018-01" db="EMBL/GenBank/DDBJ databases">
        <title>FDA dAtabase for Regulatory Grade micrObial Sequences (FDA-ARGOS): Supporting development and validation of Infectious Disease Dx tests.</title>
        <authorList>
            <person name="Hoffmann M."/>
            <person name="Allard M."/>
            <person name="Evans P."/>
            <person name="Brown E."/>
            <person name="Tallon L."/>
            <person name="Sadzewicz L."/>
            <person name="Sengamalay N."/>
            <person name="Ott S."/>
            <person name="Godinez A."/>
            <person name="Nagaraj S."/>
            <person name="Vyas G."/>
            <person name="Aluvathingal J."/>
            <person name="Nadendla S."/>
            <person name="Geyer C."/>
            <person name="Sichtig H."/>
        </authorList>
    </citation>
    <scope>NUCLEOTIDE SEQUENCE</scope>
    <source>
        <strain evidence="6">ATCC 33809</strain>
    </source>
</reference>